<feature type="non-terminal residue" evidence="8">
    <location>
        <position position="187"/>
    </location>
</feature>
<evidence type="ECO:0000256" key="6">
    <source>
        <dbReference type="SAM" id="MobiDB-lite"/>
    </source>
</evidence>
<keyword evidence="4" id="KW-0010">Activator</keyword>
<dbReference type="PANTHER" id="PTHR30346">
    <property type="entry name" value="TRANSCRIPTIONAL DUAL REGULATOR HCAR-RELATED"/>
    <property type="match status" value="1"/>
</dbReference>
<dbReference type="Gene3D" id="3.40.190.10">
    <property type="entry name" value="Periplasmic binding protein-like II"/>
    <property type="match status" value="1"/>
</dbReference>
<dbReference type="EMBL" id="JBHUEN010000003">
    <property type="protein sequence ID" value="MFD1880118.1"/>
    <property type="molecule type" value="Genomic_DNA"/>
</dbReference>
<evidence type="ECO:0000259" key="7">
    <source>
        <dbReference type="PROSITE" id="PS50931"/>
    </source>
</evidence>
<comment type="caution">
    <text evidence="8">The sequence shown here is derived from an EMBL/GenBank/DDBJ whole genome shotgun (WGS) entry which is preliminary data.</text>
</comment>
<dbReference type="SUPFAM" id="SSF46785">
    <property type="entry name" value="Winged helix' DNA-binding domain"/>
    <property type="match status" value="1"/>
</dbReference>
<dbReference type="InterPro" id="IPR005119">
    <property type="entry name" value="LysR_subst-bd"/>
</dbReference>
<protein>
    <submittedName>
        <fullName evidence="8">LysR family transcriptional regulator</fullName>
    </submittedName>
</protein>
<sequence length="187" mass="20539">MSLRSLSGLSLRDLEYAVAVRRFGRFNRAAEFCGVSQPTLSGQIRKLEALIGVTLFERYGRRITPTAEGQAVLDQAEQIVAQSKALFEIAACPEPHRGPLRLGAIPTLGPYFLPHVMGPIRRAYPELSLRIHEGKTDELVNLLKERNLDAILVSSHDSDARLHPEPVNGGVKPSHWAAQKSATLARG</sequence>
<gene>
    <name evidence="8" type="ORF">ACFSCT_00125</name>
</gene>
<name>A0ABW4R2F4_9RHOB</name>
<feature type="domain" description="HTH lysR-type" evidence="7">
    <location>
        <begin position="9"/>
        <end position="66"/>
    </location>
</feature>
<evidence type="ECO:0000313" key="9">
    <source>
        <dbReference type="Proteomes" id="UP001597213"/>
    </source>
</evidence>
<dbReference type="InterPro" id="IPR036390">
    <property type="entry name" value="WH_DNA-bd_sf"/>
</dbReference>
<dbReference type="Pfam" id="PF00126">
    <property type="entry name" value="HTH_1"/>
    <property type="match status" value="1"/>
</dbReference>
<reference evidence="9" key="1">
    <citation type="journal article" date="2019" name="Int. J. Syst. Evol. Microbiol.">
        <title>The Global Catalogue of Microorganisms (GCM) 10K type strain sequencing project: providing services to taxonomists for standard genome sequencing and annotation.</title>
        <authorList>
            <consortium name="The Broad Institute Genomics Platform"/>
            <consortium name="The Broad Institute Genome Sequencing Center for Infectious Disease"/>
            <person name="Wu L."/>
            <person name="Ma J."/>
        </authorList>
    </citation>
    <scope>NUCLEOTIDE SEQUENCE [LARGE SCALE GENOMIC DNA]</scope>
    <source>
        <strain evidence="9">CCUG 56029</strain>
    </source>
</reference>
<dbReference type="InterPro" id="IPR000847">
    <property type="entry name" value="LysR_HTH_N"/>
</dbReference>
<evidence type="ECO:0000256" key="4">
    <source>
        <dbReference type="ARBA" id="ARBA00023159"/>
    </source>
</evidence>
<keyword evidence="5" id="KW-0804">Transcription</keyword>
<dbReference type="RefSeq" id="WP_379139259.1">
    <property type="nucleotide sequence ID" value="NZ_JBHUEN010000003.1"/>
</dbReference>
<dbReference type="PRINTS" id="PR00039">
    <property type="entry name" value="HTHLYSR"/>
</dbReference>
<evidence type="ECO:0000256" key="3">
    <source>
        <dbReference type="ARBA" id="ARBA00023125"/>
    </source>
</evidence>
<dbReference type="InterPro" id="IPR036388">
    <property type="entry name" value="WH-like_DNA-bd_sf"/>
</dbReference>
<evidence type="ECO:0000256" key="2">
    <source>
        <dbReference type="ARBA" id="ARBA00023015"/>
    </source>
</evidence>
<proteinExistence type="inferred from homology"/>
<dbReference type="PANTHER" id="PTHR30346:SF26">
    <property type="entry name" value="HYDROGEN PEROXIDE-INDUCIBLE GENES ACTIVATOR"/>
    <property type="match status" value="1"/>
</dbReference>
<feature type="region of interest" description="Disordered" evidence="6">
    <location>
        <begin position="162"/>
        <end position="187"/>
    </location>
</feature>
<organism evidence="8 9">
    <name type="scientific">Paracoccus pacificus</name>
    <dbReference type="NCBI Taxonomy" id="1463598"/>
    <lineage>
        <taxon>Bacteria</taxon>
        <taxon>Pseudomonadati</taxon>
        <taxon>Pseudomonadota</taxon>
        <taxon>Alphaproteobacteria</taxon>
        <taxon>Rhodobacterales</taxon>
        <taxon>Paracoccaceae</taxon>
        <taxon>Paracoccus</taxon>
    </lineage>
</organism>
<dbReference type="Gene3D" id="1.10.10.10">
    <property type="entry name" value="Winged helix-like DNA-binding domain superfamily/Winged helix DNA-binding domain"/>
    <property type="match status" value="1"/>
</dbReference>
<keyword evidence="9" id="KW-1185">Reference proteome</keyword>
<comment type="similarity">
    <text evidence="1">Belongs to the LysR transcriptional regulatory family.</text>
</comment>
<dbReference type="PROSITE" id="PS50931">
    <property type="entry name" value="HTH_LYSR"/>
    <property type="match status" value="1"/>
</dbReference>
<keyword evidence="3" id="KW-0238">DNA-binding</keyword>
<keyword evidence="2" id="KW-0805">Transcription regulation</keyword>
<accession>A0ABW4R2F4</accession>
<dbReference type="Proteomes" id="UP001597213">
    <property type="component" value="Unassembled WGS sequence"/>
</dbReference>
<dbReference type="Pfam" id="PF03466">
    <property type="entry name" value="LysR_substrate"/>
    <property type="match status" value="1"/>
</dbReference>
<evidence type="ECO:0000313" key="8">
    <source>
        <dbReference type="EMBL" id="MFD1880118.1"/>
    </source>
</evidence>
<evidence type="ECO:0000256" key="5">
    <source>
        <dbReference type="ARBA" id="ARBA00023163"/>
    </source>
</evidence>
<evidence type="ECO:0000256" key="1">
    <source>
        <dbReference type="ARBA" id="ARBA00009437"/>
    </source>
</evidence>
<dbReference type="SUPFAM" id="SSF53850">
    <property type="entry name" value="Periplasmic binding protein-like II"/>
    <property type="match status" value="1"/>
</dbReference>